<proteinExistence type="predicted"/>
<comment type="caution">
    <text evidence="1">The sequence shown here is derived from an EMBL/GenBank/DDBJ whole genome shotgun (WGS) entry which is preliminary data.</text>
</comment>
<sequence length="830" mass="91163">MDTLCALEATIGYSAKISVETSGIVHIQYPKDVVEYNSTPMMSCIIENEMYGSWNWDLIKGGTDYVLNNGSSITITSNAASNCTTVQITKLSGNWAGIYKCGFSRGSIVHEASAELKVALLPDTIIMTSSPLTIDCPQNVIMDNTIVVNATIQNSTENYTVTFNQVTSQITAVYPDGTITYSQTLDISCKPTTDYITITVSFMNQKNEKKSQSTTIPVINGNVPVCPEDKSWPKTPKGFTIVIRECPLGRVGYKERTCISPQWMNELDQCVSEEVNQALNAAADFKEGLGVTPTTAIGIFSSLKNSSNESSYSAADLSASVVILNIMFEATTINTLDDSVLRTFLGAASNMLGKDWGQVNTTISYNMSSSYLQSVEGLVSNMNINDSQGHNTQNIEVKICNNVTCNQTVFGVEVKLNQSSGTVNTLGIKNLSGKLNNTNYPSGIFSDIVVSATLQNSTGTNIVIQLDFPINQPVEKGSRIHCVFWNTTLNEWSKEGCVWKEMVNNKSYCECTHLTSFSVLMSKTQTFLPYLNEITYVGTGVSICSLLVFLLIEALVWSAVVKSNLSHFRHTALVNISLCLLLADCSFLAASATASNFMPSSLCLVLTLAQQFFFQAMFCWMLCLSIMLLHQLIFVFHPLRKSVYRVLSIVLGYVCPLVIVSATYVYYKFKNEPYNDTSTCWLKYTSPMVGSIHAFILPVGTIVFMNLFGMGVVIMTLLKSSISDGSKANEKETVKSIMKVILFLTPVFGVTWGLGFLMLTLDNTGTIGDFMQYAFTITNSLQGFFILLTGCFAEKRVRDEVLKMIMAGAPPIKGKTESMKNLTTKTTSKK</sequence>
<accession>A0ACC2GZL2</accession>
<reference evidence="1" key="1">
    <citation type="submission" date="2021-05" db="EMBL/GenBank/DDBJ databases">
        <authorList>
            <person name="Pan Q."/>
            <person name="Jouanno E."/>
            <person name="Zahm M."/>
            <person name="Klopp C."/>
            <person name="Cabau C."/>
            <person name="Louis A."/>
            <person name="Berthelot C."/>
            <person name="Parey E."/>
            <person name="Roest Crollius H."/>
            <person name="Montfort J."/>
            <person name="Robinson-Rechavi M."/>
            <person name="Bouchez O."/>
            <person name="Lampietro C."/>
            <person name="Lopez Roques C."/>
            <person name="Donnadieu C."/>
            <person name="Postlethwait J."/>
            <person name="Bobe J."/>
            <person name="Dillon D."/>
            <person name="Chandos A."/>
            <person name="von Hippel F."/>
            <person name="Guiguen Y."/>
        </authorList>
    </citation>
    <scope>NUCLEOTIDE SEQUENCE</scope>
    <source>
        <strain evidence="1">YG-Jan2019</strain>
    </source>
</reference>
<dbReference type="Proteomes" id="UP001157502">
    <property type="component" value="Chromosome 7"/>
</dbReference>
<dbReference type="EMBL" id="CM055734">
    <property type="protein sequence ID" value="KAJ8009159.1"/>
    <property type="molecule type" value="Genomic_DNA"/>
</dbReference>
<protein>
    <submittedName>
        <fullName evidence="1">Uncharacterized protein</fullName>
    </submittedName>
</protein>
<evidence type="ECO:0000313" key="1">
    <source>
        <dbReference type="EMBL" id="KAJ8009159.1"/>
    </source>
</evidence>
<gene>
    <name evidence="1" type="ORF">DPEC_G00086000</name>
</gene>
<evidence type="ECO:0000313" key="2">
    <source>
        <dbReference type="Proteomes" id="UP001157502"/>
    </source>
</evidence>
<keyword evidence="2" id="KW-1185">Reference proteome</keyword>
<name>A0ACC2GZL2_DALPE</name>
<organism evidence="1 2">
    <name type="scientific">Dallia pectoralis</name>
    <name type="common">Alaska blackfish</name>
    <dbReference type="NCBI Taxonomy" id="75939"/>
    <lineage>
        <taxon>Eukaryota</taxon>
        <taxon>Metazoa</taxon>
        <taxon>Chordata</taxon>
        <taxon>Craniata</taxon>
        <taxon>Vertebrata</taxon>
        <taxon>Euteleostomi</taxon>
        <taxon>Actinopterygii</taxon>
        <taxon>Neopterygii</taxon>
        <taxon>Teleostei</taxon>
        <taxon>Protacanthopterygii</taxon>
        <taxon>Esociformes</taxon>
        <taxon>Umbridae</taxon>
        <taxon>Dallia</taxon>
    </lineage>
</organism>